<proteinExistence type="predicted"/>
<reference evidence="1 2" key="1">
    <citation type="journal article" date="2008" name="PLoS Genet.">
        <title>Complete genome sequence of the N2-fixing broad host range endophyte Klebsiella pneumoniae 342 and virulence predictions verified in mice.</title>
        <authorList>
            <person name="Fouts D.E."/>
            <person name="Tyler H.L."/>
            <person name="DeBoy R.T."/>
            <person name="Daugherty S."/>
            <person name="Ren Q."/>
            <person name="Badger J.H."/>
            <person name="Durkin A.S."/>
            <person name="Huot H."/>
            <person name="Shrivastava S."/>
            <person name="Kothari S."/>
            <person name="Dodson R.J."/>
            <person name="Mohamoud Y."/>
            <person name="Khouri H."/>
            <person name="Roesch L.F."/>
            <person name="Krogfelt K.A."/>
            <person name="Struve C."/>
            <person name="Triplett E.W."/>
            <person name="Methe B.A."/>
        </authorList>
    </citation>
    <scope>NUCLEOTIDE SEQUENCE [LARGE SCALE GENOMIC DNA]</scope>
    <source>
        <strain evidence="1 2">342</strain>
    </source>
</reference>
<sequence>MLPVCRGAGPSHALAMSMNSISPSGITFIFFTACHPLHSSSLQDSGKI</sequence>
<accession>B5XSF3</accession>
<dbReference type="Proteomes" id="UP000001734">
    <property type="component" value="Chromosome"/>
</dbReference>
<dbReference type="EMBL" id="CP000964">
    <property type="protein sequence ID" value="ACI07925.1"/>
    <property type="molecule type" value="Genomic_DNA"/>
</dbReference>
<dbReference type="AlphaFoldDB" id="B5XSF3"/>
<dbReference type="HOGENOM" id="CLU_212095_0_0_6"/>
<keyword evidence="1" id="KW-0449">Lipoprotein</keyword>
<evidence type="ECO:0000313" key="2">
    <source>
        <dbReference type="Proteomes" id="UP000001734"/>
    </source>
</evidence>
<dbReference type="PROSITE" id="PS51257">
    <property type="entry name" value="PROKAR_LIPOPROTEIN"/>
    <property type="match status" value="1"/>
</dbReference>
<organism evidence="1 2">
    <name type="scientific">Klebsiella variicola (strain 342)</name>
    <name type="common">Klebsiella pneumoniae</name>
    <dbReference type="NCBI Taxonomy" id="507522"/>
    <lineage>
        <taxon>Bacteria</taxon>
        <taxon>Pseudomonadati</taxon>
        <taxon>Pseudomonadota</taxon>
        <taxon>Gammaproteobacteria</taxon>
        <taxon>Enterobacterales</taxon>
        <taxon>Enterobacteriaceae</taxon>
        <taxon>Klebsiella/Raoultella group</taxon>
        <taxon>Klebsiella</taxon>
        <taxon>Klebsiella pneumoniae complex</taxon>
    </lineage>
</organism>
<protein>
    <submittedName>
        <fullName evidence="1">Putative lipoprotein</fullName>
    </submittedName>
</protein>
<name>B5XSF3_KLEV3</name>
<dbReference type="BioCyc" id="KPNE507522:GI0B-3313-MONOMER"/>
<dbReference type="KEGG" id="kpe:KPK_3328"/>
<gene>
    <name evidence="1" type="ordered locus">KPK_3328</name>
</gene>
<evidence type="ECO:0000313" key="1">
    <source>
        <dbReference type="EMBL" id="ACI07925.1"/>
    </source>
</evidence>